<dbReference type="InterPro" id="IPR014266">
    <property type="entry name" value="PEP-CTERM_TPR_PrsT"/>
</dbReference>
<feature type="repeat" description="TPR" evidence="1">
    <location>
        <begin position="700"/>
        <end position="733"/>
    </location>
</feature>
<dbReference type="SMART" id="SM00028">
    <property type="entry name" value="TPR"/>
    <property type="match status" value="14"/>
</dbReference>
<dbReference type="SUPFAM" id="SSF48452">
    <property type="entry name" value="TPR-like"/>
    <property type="match status" value="4"/>
</dbReference>
<dbReference type="PANTHER" id="PTHR12558">
    <property type="entry name" value="CELL DIVISION CYCLE 16,23,27"/>
    <property type="match status" value="1"/>
</dbReference>
<feature type="repeat" description="TPR" evidence="1">
    <location>
        <begin position="60"/>
        <end position="93"/>
    </location>
</feature>
<dbReference type="PROSITE" id="PS51257">
    <property type="entry name" value="PROKAR_LIPOPROTEIN"/>
    <property type="match status" value="1"/>
</dbReference>
<sequence>MRTHFALGTVLLLVIAMLTGCEGHTKESLNAEGQALFQEGNYNGAIIHYRNALEKDPNFVEARYNLGLAYIETAKFEHAEREFQKVLLQNPYDKRVRLHLGRIANHQNKPEVAVPLLEKYLEDHPADATALEQLAYSATISGDLARAKTYLEKALAAEPDRISAKLALVHTFMSQGDRAKAREVVEALLKDHPNHRGGLHALAQLETQDRDTEGMLDAYTRITSIYPGDLFAKYRQGSLLADKGDLETVRASAASMVKEYPNRAEGHRLMGLVNFREGKYEDAILSLQKSIRIQPDLEAFYMLGMANYQVGNLEMAVTHLQTVLDYSPEFTQARAMLGEIFLRQRRAPEALAAAQRLIESAPADYRGYALKADGLMLRGEHKAAVIELSRASELAPTHYGLLLKLGLLKISQGDDAGEQDLLRAVKLSPQGVDARLALHTHYIRNRRHAAAIAVLEDGISGGKSDAVLYNALAKDALGRRDMASCEAYLAKAREANPEFLQTYYNAAAYHLSQGRPDETLAQYDQVLTMRPEDVRSLIGSSSVLEMQGKKDEARDRLARARATGDLGSALILAAFLQKHGQSDEALAILDEEAHTRPGNLAVVEAKARLHMARKEIDRAMVYFGQLETANPWGGTLERTRAWMSVGELDKAEESARRLIQLEPKRAASYIPLAGILEARHDLNGVEDTLAKAVAAEPGNTQIGMAMGEFHLRNRRLDKANQAFDAVLAVEPDNASALTGKGMVSQLRDDRDKAVEYYLQAIQAKPDHAPALNNLAMLYAEDEETRLIAMNLAMAAFTQAGNDPSVIDTLGYVLIRNKRPQDALRVLERAKALAPGNPVIKYHIALAYAELDRRQEAVEMLEIALAASEFEGRVKAEQLMHTLRTQ</sequence>
<dbReference type="Pfam" id="PF13432">
    <property type="entry name" value="TPR_16"/>
    <property type="match status" value="4"/>
</dbReference>
<organism evidence="2 3">
    <name type="scientific">Alkalidesulfovibrio alkalitolerans DSM 16529</name>
    <dbReference type="NCBI Taxonomy" id="1121439"/>
    <lineage>
        <taxon>Bacteria</taxon>
        <taxon>Pseudomonadati</taxon>
        <taxon>Thermodesulfobacteriota</taxon>
        <taxon>Desulfovibrionia</taxon>
        <taxon>Desulfovibrionales</taxon>
        <taxon>Desulfovibrionaceae</taxon>
        <taxon>Alkalidesulfovibrio</taxon>
    </lineage>
</organism>
<feature type="repeat" description="TPR" evidence="1">
    <location>
        <begin position="26"/>
        <end position="59"/>
    </location>
</feature>
<feature type="repeat" description="TPR" evidence="1">
    <location>
        <begin position="128"/>
        <end position="161"/>
    </location>
</feature>
<feature type="repeat" description="TPR" evidence="1">
    <location>
        <begin position="500"/>
        <end position="533"/>
    </location>
</feature>
<dbReference type="AlphaFoldDB" id="S7U9B8"/>
<dbReference type="InterPro" id="IPR011990">
    <property type="entry name" value="TPR-like_helical_dom_sf"/>
</dbReference>
<keyword evidence="1" id="KW-0802">TPR repeat</keyword>
<keyword evidence="2" id="KW-0449">Lipoprotein</keyword>
<evidence type="ECO:0000256" key="1">
    <source>
        <dbReference type="PROSITE-ProRule" id="PRU00339"/>
    </source>
</evidence>
<dbReference type="NCBIfam" id="TIGR02917">
    <property type="entry name" value="PEP_TPR_lipo"/>
    <property type="match status" value="1"/>
</dbReference>
<accession>S7U9B8</accession>
<keyword evidence="3" id="KW-1185">Reference proteome</keyword>
<evidence type="ECO:0000313" key="3">
    <source>
        <dbReference type="Proteomes" id="UP000014975"/>
    </source>
</evidence>
<gene>
    <name evidence="2" type="ORF">dsat_1271</name>
</gene>
<feature type="repeat" description="TPR" evidence="1">
    <location>
        <begin position="734"/>
        <end position="767"/>
    </location>
</feature>
<reference evidence="2 3" key="1">
    <citation type="journal article" date="2013" name="Genome Announc.">
        <title>Draft genome sequences for three mercury-methylating, sulfate-reducing bacteria.</title>
        <authorList>
            <person name="Brown S.D."/>
            <person name="Hurt R.A.Jr."/>
            <person name="Gilmour C.C."/>
            <person name="Elias D.A."/>
        </authorList>
    </citation>
    <scope>NUCLEOTIDE SEQUENCE [LARGE SCALE GENOMIC DNA]</scope>
    <source>
        <strain evidence="2 3">DSM 16529</strain>
    </source>
</reference>
<evidence type="ECO:0000313" key="2">
    <source>
        <dbReference type="EMBL" id="EPR30549.1"/>
    </source>
</evidence>
<dbReference type="eggNOG" id="COG0457">
    <property type="taxonomic scope" value="Bacteria"/>
</dbReference>
<proteinExistence type="predicted"/>
<dbReference type="RefSeq" id="WP_020887968.1">
    <property type="nucleotide sequence ID" value="NZ_ATHI01000031.1"/>
</dbReference>
<dbReference type="EMBL" id="ATHI01000031">
    <property type="protein sequence ID" value="EPR30549.1"/>
    <property type="molecule type" value="Genomic_DNA"/>
</dbReference>
<feature type="repeat" description="TPR" evidence="1">
    <location>
        <begin position="264"/>
        <end position="297"/>
    </location>
</feature>
<dbReference type="PROSITE" id="PS50005">
    <property type="entry name" value="TPR"/>
    <property type="match status" value="7"/>
</dbReference>
<name>S7U9B8_9BACT</name>
<comment type="caution">
    <text evidence="2">The sequence shown here is derived from an EMBL/GenBank/DDBJ whole genome shotgun (WGS) entry which is preliminary data.</text>
</comment>
<protein>
    <submittedName>
        <fullName evidence="2">PEP-CTERM system TPR-repeat lipoprotein</fullName>
    </submittedName>
</protein>
<dbReference type="STRING" id="1121439.dsat_1271"/>
<dbReference type="PATRIC" id="fig|1121439.3.peg.2656"/>
<dbReference type="PANTHER" id="PTHR12558:SF13">
    <property type="entry name" value="CELL DIVISION CYCLE PROTEIN 27 HOMOLOG"/>
    <property type="match status" value="1"/>
</dbReference>
<dbReference type="Proteomes" id="UP000014975">
    <property type="component" value="Unassembled WGS sequence"/>
</dbReference>
<dbReference type="Pfam" id="PF13414">
    <property type="entry name" value="TPR_11"/>
    <property type="match status" value="1"/>
</dbReference>
<dbReference type="InterPro" id="IPR019734">
    <property type="entry name" value="TPR_rpt"/>
</dbReference>
<dbReference type="Gene3D" id="1.25.40.10">
    <property type="entry name" value="Tetratricopeptide repeat domain"/>
    <property type="match status" value="5"/>
</dbReference>
<dbReference type="Pfam" id="PF14559">
    <property type="entry name" value="TPR_19"/>
    <property type="match status" value="2"/>
</dbReference>